<dbReference type="Bgee" id="ENSG00000100138">
    <property type="expression patterns" value="Expressed in adult organism and 219 other cell types or tissues"/>
</dbReference>
<gene>
    <name evidence="2" type="primary">SNU13</name>
</gene>
<feature type="compositionally biased region" description="Basic and acidic residues" evidence="1">
    <location>
        <begin position="12"/>
        <end position="21"/>
    </location>
</feature>
<feature type="region of interest" description="Disordered" evidence="1">
    <location>
        <begin position="1"/>
        <end position="21"/>
    </location>
</feature>
<sequence length="21" mass="2223">MEEISHGSALSARRESHAPGT</sequence>
<reference evidence="2 3" key="2">
    <citation type="journal article" date="2004" name="Nature">
        <title>Finishing the euchromatic sequence of the human genome.</title>
        <authorList>
            <consortium name="International Human Genome Sequencing Consortium"/>
        </authorList>
    </citation>
    <scope>NUCLEOTIDE SEQUENCE [LARGE SCALE GENOMIC DNA]</scope>
</reference>
<dbReference type="Ensembl" id="ENST00000469522.1">
    <property type="protein sequence ID" value="ENSP00000497320.1"/>
    <property type="gene ID" value="ENSG00000100138.15"/>
</dbReference>
<dbReference type="GeneTree" id="ENSGT00550000074840"/>
<dbReference type="ExpressionAtlas" id="A0A3B3ISH9">
    <property type="expression patterns" value="baseline and differential"/>
</dbReference>
<dbReference type="OrthoDB" id="1924699at2759"/>
<keyword evidence="3" id="KW-1185">Reference proteome</keyword>
<dbReference type="OpenTargets" id="ENSG00000100138"/>
<dbReference type="EMBL" id="Z83840">
    <property type="status" value="NOT_ANNOTATED_CDS"/>
    <property type="molecule type" value="Genomic_DNA"/>
</dbReference>
<dbReference type="Proteomes" id="UP000005640">
    <property type="component" value="Chromosome 22"/>
</dbReference>
<reference evidence="2 3" key="1">
    <citation type="journal article" date="2001" name="Nature">
        <title>Initial sequencing and analysis of the human genome.</title>
        <authorList>
            <consortium name="International Human Genome Sequencing Consortium"/>
            <person name="Lander E.S."/>
            <person name="Linton L.M."/>
            <person name="Birren B."/>
            <person name="Nusbaum C."/>
            <person name="Zody M.C."/>
            <person name="Baldwin J."/>
            <person name="Devon K."/>
            <person name="Dewar K."/>
            <person name="Doyle M."/>
            <person name="FitzHugh W."/>
            <person name="Funke R."/>
            <person name="Gage D."/>
            <person name="Harris K."/>
            <person name="Heaford A."/>
            <person name="Howland J."/>
            <person name="Kann L."/>
            <person name="Lehoczky J."/>
            <person name="LeVine R."/>
            <person name="McEwan P."/>
            <person name="McKernan K."/>
            <person name="Meldrim J."/>
            <person name="Mesirov J.P."/>
            <person name="Miranda C."/>
            <person name="Morris W."/>
            <person name="Naylor J."/>
            <person name="Raymond C."/>
            <person name="Rosetti M."/>
            <person name="Santos R."/>
            <person name="Sheridan A."/>
            <person name="Sougnez C."/>
            <person name="Stange-Thomann N."/>
            <person name="Stojanovic N."/>
            <person name="Subramanian A."/>
            <person name="Wyman D."/>
            <person name="Rogers J."/>
            <person name="Sulston J."/>
            <person name="Ainscough R."/>
            <person name="Beck S."/>
            <person name="Bentley D."/>
            <person name="Burton J."/>
            <person name="Clee C."/>
            <person name="Carter N."/>
            <person name="Coulson A."/>
            <person name="Deadman R."/>
            <person name="Deloukas P."/>
            <person name="Dunham A."/>
            <person name="Dunham I."/>
            <person name="Durbin R."/>
            <person name="French L."/>
            <person name="Grafham D."/>
            <person name="Gregory S."/>
            <person name="Hubbard T."/>
            <person name="Humphray S."/>
            <person name="Hunt A."/>
            <person name="Jones M."/>
            <person name="Lloyd C."/>
            <person name="McMurray A."/>
            <person name="Matthews L."/>
            <person name="Mercer S."/>
            <person name="Milne S."/>
            <person name="Mullikin J.C."/>
            <person name="Mungall A."/>
            <person name="Plumb R."/>
            <person name="Ross M."/>
            <person name="Shownkeen R."/>
            <person name="Sims S."/>
            <person name="Waterston R.H."/>
            <person name="Wilson R.K."/>
            <person name="Hillier L.W."/>
            <person name="McPherson J.D."/>
            <person name="Marra M.A."/>
            <person name="Mardis E.R."/>
            <person name="Fulton L.A."/>
            <person name="Chinwalla A.T."/>
            <person name="Pepin K.H."/>
            <person name="Gish W.R."/>
            <person name="Chissoe S.L."/>
            <person name="Wendl M.C."/>
            <person name="Delehaunty K.D."/>
            <person name="Miner T.L."/>
            <person name="Delehaunty A."/>
            <person name="Kramer J.B."/>
            <person name="Cook L.L."/>
            <person name="Fulton R.S."/>
            <person name="Johnson D.L."/>
            <person name="Minx P.J."/>
            <person name="Clifton S.W."/>
            <person name="Hawkins T."/>
            <person name="Branscomb E."/>
            <person name="Predki P."/>
            <person name="Richardson P."/>
            <person name="Wenning S."/>
            <person name="Slezak T."/>
            <person name="Doggett N."/>
            <person name="Cheng J.F."/>
            <person name="Olsen A."/>
            <person name="Lucas S."/>
            <person name="Elkin C."/>
            <person name="Uberbacher E."/>
            <person name="Frazier M."/>
            <person name="Gibbs R.A."/>
            <person name="Muzny D.M."/>
            <person name="Scherer S.E."/>
            <person name="Bouck J.B."/>
            <person name="Sodergren E.J."/>
            <person name="Worley K.C."/>
            <person name="Rives C.M."/>
            <person name="Gorrell J.H."/>
            <person name="Metzker M.L."/>
            <person name="Naylor S.L."/>
            <person name="Kucherlapati R.S."/>
            <person name="Nelson D.L."/>
            <person name="Weinstock G.M."/>
            <person name="Sakaki Y."/>
            <person name="Fujiyama A."/>
            <person name="Hattori M."/>
            <person name="Yada T."/>
            <person name="Toyoda A."/>
            <person name="Itoh T."/>
            <person name="Kawagoe C."/>
            <person name="Watanabe H."/>
            <person name="Totoki Y."/>
            <person name="Taylor T."/>
            <person name="Weissenbach J."/>
            <person name="Heilig R."/>
            <person name="Saurin W."/>
            <person name="Artiguenave F."/>
            <person name="Brottier P."/>
            <person name="Bruls T."/>
            <person name="Pelletier E."/>
            <person name="Robert C."/>
            <person name="Wincker P."/>
            <person name="Smith D.R."/>
            <person name="Doucette-Stamm L."/>
            <person name="Rubenfield M."/>
            <person name="Weinstock K."/>
            <person name="Lee H.M."/>
            <person name="Dubois J."/>
            <person name="Rosenthal A."/>
            <person name="Platzer M."/>
            <person name="Nyakatura G."/>
            <person name="Taudien S."/>
            <person name="Rump A."/>
            <person name="Yang H."/>
            <person name="Yu J."/>
            <person name="Wang J."/>
            <person name="Huang G."/>
            <person name="Gu J."/>
            <person name="Hood L."/>
            <person name="Rowen L."/>
            <person name="Madan A."/>
            <person name="Qin S."/>
            <person name="Davis R.W."/>
            <person name="Federspiel N.A."/>
            <person name="Abola A.P."/>
            <person name="Proctor M.J."/>
            <person name="Myers R.M."/>
            <person name="Schmutz J."/>
            <person name="Dickson M."/>
            <person name="Grimwood J."/>
            <person name="Cox D.R."/>
            <person name="Olson M.V."/>
            <person name="Kaul R."/>
            <person name="Raymond C."/>
            <person name="Shimizu N."/>
            <person name="Kawasaki K."/>
            <person name="Minoshima S."/>
            <person name="Evans G.A."/>
            <person name="Athanasiou M."/>
            <person name="Schultz R."/>
            <person name="Roe B.A."/>
            <person name="Chen F."/>
            <person name="Pan H."/>
            <person name="Ramser J."/>
            <person name="Lehrach H."/>
            <person name="Reinhardt R."/>
            <person name="McCombie W.R."/>
            <person name="de la Bastide M."/>
            <person name="Dedhia N."/>
            <person name="Blocker H."/>
            <person name="Hornischer K."/>
            <person name="Nordsiek G."/>
            <person name="Agarwala R."/>
            <person name="Aravind L."/>
            <person name="Bailey J.A."/>
            <person name="Bateman A."/>
            <person name="Batzoglou S."/>
            <person name="Birney E."/>
            <person name="Bork P."/>
            <person name="Brown D.G."/>
            <person name="Burge C.B."/>
            <person name="Cerutti L."/>
            <person name="Chen H.C."/>
            <person name="Church D."/>
            <person name="Clamp M."/>
            <person name="Copley R.R."/>
            <person name="Doerks T."/>
            <person name="Eddy S.R."/>
            <person name="Eichler E.E."/>
            <person name="Furey T.S."/>
            <person name="Galagan J."/>
            <person name="Gilbert J.G."/>
            <person name="Harmon C."/>
            <person name="Hayashizaki Y."/>
            <person name="Haussler D."/>
            <person name="Hermjakob H."/>
            <person name="Hokamp K."/>
            <person name="Jang W."/>
            <person name="Johnson L.S."/>
            <person name="Jones T.A."/>
            <person name="Kasif S."/>
            <person name="Kaspryzk A."/>
            <person name="Kennedy S."/>
            <person name="Kent W.J."/>
            <person name="Kitts P."/>
            <person name="Koonin E.V."/>
            <person name="Korf I."/>
            <person name="Kulp D."/>
            <person name="Lancet D."/>
            <person name="Lowe T.M."/>
            <person name="McLysaght A."/>
            <person name="Mikkelsen T."/>
            <person name="Moran J.V."/>
            <person name="Mulder N."/>
            <person name="Pollara V.J."/>
            <person name="Ponting C.P."/>
            <person name="Schuler G."/>
            <person name="Schultz J."/>
            <person name="Slater G."/>
            <person name="Smit A.F."/>
            <person name="Stupka E."/>
            <person name="Szustakowski J."/>
            <person name="Thierry-Mieg D."/>
            <person name="Thierry-Mieg J."/>
            <person name="Wagner L."/>
            <person name="Wallis J."/>
            <person name="Wheeler R."/>
            <person name="Williams A."/>
            <person name="Wolf Y.I."/>
            <person name="Wolfe K.H."/>
            <person name="Yang S.P."/>
            <person name="Yeh R.F."/>
            <person name="Collins F."/>
            <person name="Guyer M.S."/>
            <person name="Peterson J."/>
            <person name="Felsenfeld A."/>
            <person name="Wetterstrand K.A."/>
            <person name="Patrinos A."/>
            <person name="Morgan M.J."/>
            <person name="de Jong P."/>
            <person name="Catanese J.J."/>
            <person name="Osoegawa K."/>
            <person name="Shizuya H."/>
            <person name="Choi S."/>
            <person name="Chen Y.J."/>
        </authorList>
    </citation>
    <scope>NUCLEOTIDE SEQUENCE [LARGE SCALE GENOMIC DNA]</scope>
</reference>
<evidence type="ECO:0000313" key="3">
    <source>
        <dbReference type="Proteomes" id="UP000005640"/>
    </source>
</evidence>
<evidence type="ECO:0000313" key="2">
    <source>
        <dbReference type="Ensembl" id="ENSP00000497320.1"/>
    </source>
</evidence>
<accession>A0A3B3ISH9</accession>
<reference evidence="2 3" key="3">
    <citation type="journal article" date="2008" name="Genome Biol.">
        <title>Finishing the finished human chromosome 22 sequence.</title>
        <authorList>
            <person name="Cole C.G."/>
            <person name="McCann O.T."/>
            <person name="Collins J.E."/>
            <person name="Oliver K."/>
            <person name="Willey D."/>
            <person name="Gribble S.M."/>
            <person name="Yang F."/>
            <person name="McLaren K."/>
            <person name="Rogers J."/>
            <person name="Ning Z."/>
            <person name="Beare D.M."/>
            <person name="Dunham I."/>
        </authorList>
    </citation>
    <scope>NUCLEOTIDE SEQUENCE [LARGE SCALE GENOMIC DNA]</scope>
</reference>
<protein>
    <submittedName>
        <fullName evidence="2">Small nuclear ribonucleoprotein 13</fullName>
    </submittedName>
</protein>
<evidence type="ECO:0000256" key="1">
    <source>
        <dbReference type="SAM" id="MobiDB-lite"/>
    </source>
</evidence>
<reference evidence="2" key="5">
    <citation type="submission" date="2025-09" db="UniProtKB">
        <authorList>
            <consortium name="Ensembl"/>
        </authorList>
    </citation>
    <scope>IDENTIFICATION</scope>
</reference>
<dbReference type="HGNC" id="HGNC:7819">
    <property type="gene designation" value="SNU13"/>
</dbReference>
<dbReference type="VEuPathDB" id="HostDB:ENSG00000100138"/>
<organism evidence="2 3">
    <name type="scientific">Homo sapiens</name>
    <name type="common">Human</name>
    <dbReference type="NCBI Taxonomy" id="9606"/>
    <lineage>
        <taxon>Eukaryota</taxon>
        <taxon>Metazoa</taxon>
        <taxon>Chordata</taxon>
        <taxon>Craniata</taxon>
        <taxon>Vertebrata</taxon>
        <taxon>Euteleostomi</taxon>
        <taxon>Mammalia</taxon>
        <taxon>Eutheria</taxon>
        <taxon>Euarchontoglires</taxon>
        <taxon>Primates</taxon>
        <taxon>Haplorrhini</taxon>
        <taxon>Catarrhini</taxon>
        <taxon>Hominidae</taxon>
        <taxon>Homo</taxon>
    </lineage>
</organism>
<dbReference type="AlphaFoldDB" id="A0A3B3ISH9"/>
<proteinExistence type="predicted"/>
<name>A0A3B3ISH9_HUMAN</name>
<dbReference type="Antibodypedia" id="27035">
    <property type="antibodies" value="108 antibodies from 26 providers"/>
</dbReference>
<reference evidence="2" key="4">
    <citation type="submission" date="2025-08" db="UniProtKB">
        <authorList>
            <consortium name="Ensembl"/>
        </authorList>
    </citation>
    <scope>IDENTIFICATION</scope>
</reference>
<dbReference type="ChiTaRS" id="SNU13">
    <property type="organism name" value="human"/>
</dbReference>